<proteinExistence type="predicted"/>
<evidence type="ECO:0000313" key="2">
    <source>
        <dbReference type="Proteomes" id="UP000618926"/>
    </source>
</evidence>
<protein>
    <submittedName>
        <fullName evidence="1">Uncharacterized protein</fullName>
    </submittedName>
</protein>
<dbReference type="RefSeq" id="WP_192905388.1">
    <property type="nucleotide sequence ID" value="NZ_JADBFD010000009.1"/>
</dbReference>
<organism evidence="1 2">
    <name type="scientific">Geobacter anodireducens</name>
    <dbReference type="NCBI Taxonomy" id="1340425"/>
    <lineage>
        <taxon>Bacteria</taxon>
        <taxon>Pseudomonadati</taxon>
        <taxon>Thermodesulfobacteriota</taxon>
        <taxon>Desulfuromonadia</taxon>
        <taxon>Geobacterales</taxon>
        <taxon>Geobacteraceae</taxon>
        <taxon>Geobacter</taxon>
    </lineage>
</organism>
<name>A0ABR9NUB2_9BACT</name>
<dbReference type="Proteomes" id="UP000618926">
    <property type="component" value="Unassembled WGS sequence"/>
</dbReference>
<keyword evidence="2" id="KW-1185">Reference proteome</keyword>
<comment type="caution">
    <text evidence="1">The sequence shown here is derived from an EMBL/GenBank/DDBJ whole genome shotgun (WGS) entry which is preliminary data.</text>
</comment>
<sequence length="183" mass="20497">MARHLGDYGNVTVMEVNGNYNEYNVDGTINAVPRQVIAKEFFRTHNDDYDFLVIFTNFDFTITSDTVAFYLQVKNDIRGIGLDIFDNSDLYGSAGKLQGTIDMGNIAKIASDPLSPDFEFTLETLSHEMLHRWGAYVKFKDQAGTISTALLGKDDAHWSFLLDTKGSLEYGNPYKAPVCQGQK</sequence>
<dbReference type="EMBL" id="JADBFD010000009">
    <property type="protein sequence ID" value="MBE2887842.1"/>
    <property type="molecule type" value="Genomic_DNA"/>
</dbReference>
<reference evidence="1 2" key="1">
    <citation type="submission" date="2020-10" db="EMBL/GenBank/DDBJ databases">
        <title>Investigation of anaerobic biodegradation of phenanthrene by a sulfate-dependent Geobacter anodireducens strain PheS2.</title>
        <authorList>
            <person name="Zhang Z."/>
        </authorList>
    </citation>
    <scope>NUCLEOTIDE SEQUENCE [LARGE SCALE GENOMIC DNA]</scope>
    <source>
        <strain evidence="1 2">PheS2</strain>
    </source>
</reference>
<accession>A0ABR9NUB2</accession>
<evidence type="ECO:0000313" key="1">
    <source>
        <dbReference type="EMBL" id="MBE2887842.1"/>
    </source>
</evidence>
<gene>
    <name evidence="1" type="ORF">IIE05_07660</name>
</gene>